<comment type="caution">
    <text evidence="1">The sequence shown here is derived from an EMBL/GenBank/DDBJ whole genome shotgun (WGS) entry which is preliminary data.</text>
</comment>
<organism evidence="1 2">
    <name type="scientific">Candidatus Lumbricidiphila eiseniae</name>
    <dbReference type="NCBI Taxonomy" id="1969409"/>
    <lineage>
        <taxon>Bacteria</taxon>
        <taxon>Bacillati</taxon>
        <taxon>Actinomycetota</taxon>
        <taxon>Actinomycetes</taxon>
        <taxon>Micrococcales</taxon>
        <taxon>Microbacteriaceae</taxon>
        <taxon>Candidatus Lumbricidiphila</taxon>
    </lineage>
</organism>
<dbReference type="AlphaFoldDB" id="A0A2A6FR50"/>
<dbReference type="Proteomes" id="UP000219994">
    <property type="component" value="Unassembled WGS sequence"/>
</dbReference>
<sequence>MFLNAHIIQSVPASCLNRDDTGSPKTMIFGDNNGIRDRLSSQSQKAAVRTAMRESDTNRTFRSTRIIGKIAQVIANGTELSRDHIFDATSIAIESGLLNCDNLNNYITKTTKELQQHDPDFDPKSYDPYLVPPLLPALFYIDDASVEHLGVIAREFIGQHGSLPFTFKGKEHPKKGKALPSNKSIPKEAVTKFKTDLDIVKESSSVEINLFGRMNANNPTLSIDAAAQVAHAMSVSNSISQSDFYTALDDLEDGHSGGAMMGTIEFSSPVFYRYANINLTELVSRHLLVNSREVVAERVSEFIRAFITTLPSGKQSSFAAVTMPDAVLITLSDAPVNYANAFVTPISGKLIEGATKALTERHIRIGEKLGIASTAISLAVEAAAERVFSGMNIPAAEENEMTDGLSSIIEFVREAVRAE</sequence>
<protein>
    <recommendedName>
        <fullName evidence="3">Type I-E CRISPR-associated protein Cas7/Cse4/CasC</fullName>
    </recommendedName>
</protein>
<reference evidence="2" key="1">
    <citation type="submission" date="2017-03" db="EMBL/GenBank/DDBJ databases">
        <authorList>
            <person name="Lund M.B."/>
        </authorList>
    </citation>
    <scope>NUCLEOTIDE SEQUENCE [LARGE SCALE GENOMIC DNA]</scope>
</reference>
<dbReference type="EMBL" id="NAEP01000039">
    <property type="protein sequence ID" value="PDQ35157.1"/>
    <property type="molecule type" value="Genomic_DNA"/>
</dbReference>
<accession>A0A2A6FR50</accession>
<name>A0A2A6FR50_9MICO</name>
<proteinExistence type="predicted"/>
<evidence type="ECO:0008006" key="3">
    <source>
        <dbReference type="Google" id="ProtNLM"/>
    </source>
</evidence>
<dbReference type="Pfam" id="PF09344">
    <property type="entry name" value="Cas_CT1975"/>
    <property type="match status" value="1"/>
</dbReference>
<evidence type="ECO:0000313" key="1">
    <source>
        <dbReference type="EMBL" id="PDQ35157.1"/>
    </source>
</evidence>
<dbReference type="InterPro" id="IPR010148">
    <property type="entry name" value="CRISPR-assoc_prot_CT1975"/>
</dbReference>
<gene>
    <name evidence="1" type="ORF">B5766_07515</name>
</gene>
<evidence type="ECO:0000313" key="2">
    <source>
        <dbReference type="Proteomes" id="UP000219994"/>
    </source>
</evidence>